<keyword evidence="3" id="KW-1185">Reference proteome</keyword>
<reference evidence="2" key="1">
    <citation type="journal article" date="2019" name="bioRxiv">
        <title>The Genome of the Zebra Mussel, Dreissena polymorpha: A Resource for Invasive Species Research.</title>
        <authorList>
            <person name="McCartney M.A."/>
            <person name="Auch B."/>
            <person name="Kono T."/>
            <person name="Mallez S."/>
            <person name="Zhang Y."/>
            <person name="Obille A."/>
            <person name="Becker A."/>
            <person name="Abrahante J.E."/>
            <person name="Garbe J."/>
            <person name="Badalamenti J.P."/>
            <person name="Herman A."/>
            <person name="Mangelson H."/>
            <person name="Liachko I."/>
            <person name="Sullivan S."/>
            <person name="Sone E.D."/>
            <person name="Koren S."/>
            <person name="Silverstein K.A.T."/>
            <person name="Beckman K.B."/>
            <person name="Gohl D.M."/>
        </authorList>
    </citation>
    <scope>NUCLEOTIDE SEQUENCE</scope>
    <source>
        <strain evidence="2">Duluth1</strain>
        <tissue evidence="2">Whole animal</tissue>
    </source>
</reference>
<gene>
    <name evidence="2" type="ORF">DPMN_026444</name>
</gene>
<evidence type="ECO:0000313" key="3">
    <source>
        <dbReference type="Proteomes" id="UP000828390"/>
    </source>
</evidence>
<dbReference type="EMBL" id="JAIWYP010000002">
    <property type="protein sequence ID" value="KAH3863455.1"/>
    <property type="molecule type" value="Genomic_DNA"/>
</dbReference>
<reference evidence="2" key="2">
    <citation type="submission" date="2020-11" db="EMBL/GenBank/DDBJ databases">
        <authorList>
            <person name="McCartney M.A."/>
            <person name="Auch B."/>
            <person name="Kono T."/>
            <person name="Mallez S."/>
            <person name="Becker A."/>
            <person name="Gohl D.M."/>
            <person name="Silverstein K.A.T."/>
            <person name="Koren S."/>
            <person name="Bechman K.B."/>
            <person name="Herman A."/>
            <person name="Abrahante J.E."/>
            <person name="Garbe J."/>
        </authorList>
    </citation>
    <scope>NUCLEOTIDE SEQUENCE</scope>
    <source>
        <strain evidence="2">Duluth1</strain>
        <tissue evidence="2">Whole animal</tissue>
    </source>
</reference>
<evidence type="ECO:0000256" key="1">
    <source>
        <dbReference type="SAM" id="MobiDB-lite"/>
    </source>
</evidence>
<evidence type="ECO:0000313" key="2">
    <source>
        <dbReference type="EMBL" id="KAH3863455.1"/>
    </source>
</evidence>
<proteinExistence type="predicted"/>
<dbReference type="Proteomes" id="UP000828390">
    <property type="component" value="Unassembled WGS sequence"/>
</dbReference>
<accession>A0A9D4LSK5</accession>
<protein>
    <submittedName>
        <fullName evidence="2">Uncharacterized protein</fullName>
    </submittedName>
</protein>
<sequence>MQESNGSAYRKRKHVDVDASGSLDLSMKKPYFETTSLPQSSTTASVDRPLDFSDTLKRRRFCTYQKKISASKIKSGAHKKERGSLHARAFQGESGSNTKCRVVVLVHAQDARTNEERRMDEFLKSLRLTKTKPPLPVTS</sequence>
<feature type="region of interest" description="Disordered" evidence="1">
    <location>
        <begin position="1"/>
        <end position="21"/>
    </location>
</feature>
<dbReference type="AlphaFoldDB" id="A0A9D4LSK5"/>
<organism evidence="2 3">
    <name type="scientific">Dreissena polymorpha</name>
    <name type="common">Zebra mussel</name>
    <name type="synonym">Mytilus polymorpha</name>
    <dbReference type="NCBI Taxonomy" id="45954"/>
    <lineage>
        <taxon>Eukaryota</taxon>
        <taxon>Metazoa</taxon>
        <taxon>Spiralia</taxon>
        <taxon>Lophotrochozoa</taxon>
        <taxon>Mollusca</taxon>
        <taxon>Bivalvia</taxon>
        <taxon>Autobranchia</taxon>
        <taxon>Heteroconchia</taxon>
        <taxon>Euheterodonta</taxon>
        <taxon>Imparidentia</taxon>
        <taxon>Neoheterodontei</taxon>
        <taxon>Myida</taxon>
        <taxon>Dreissenoidea</taxon>
        <taxon>Dreissenidae</taxon>
        <taxon>Dreissena</taxon>
    </lineage>
</organism>
<comment type="caution">
    <text evidence="2">The sequence shown here is derived from an EMBL/GenBank/DDBJ whole genome shotgun (WGS) entry which is preliminary data.</text>
</comment>
<name>A0A9D4LSK5_DREPO</name>